<evidence type="ECO:0000313" key="2">
    <source>
        <dbReference type="EMBL" id="KAL0109736.1"/>
    </source>
</evidence>
<gene>
    <name evidence="3" type="ORF">PUN28_012883</name>
    <name evidence="2" type="ORF">PUN28_014634</name>
</gene>
<dbReference type="SUPFAM" id="SSF53098">
    <property type="entry name" value="Ribonuclease H-like"/>
    <property type="match status" value="1"/>
</dbReference>
<evidence type="ECO:0000313" key="4">
    <source>
        <dbReference type="Proteomes" id="UP001430953"/>
    </source>
</evidence>
<sequence length="722" mass="83502">MQDVWRTEIHWDESVPQSIYTEWTEFTRQLKDIHRVSFERKILIKDYRNTQIHGFCDASTHGYGACLYLRSIDKNGKIMNRLICSKSRVAPLKTISIPRLELCGALLLARLFSEIIKTINLTPNRVIFWCDSTIVLHQIKTAPHLLKTYVANRVSEISNLVSSAEWKYIRSKGNPADAISRGQTPHVFLQNKMWQEGPPWLTKNENEWPSGDYQAIDIPELKTNTCLVITYNEPILFQRFSSFSKLCRIIAYCLRFKLKHRYTGALCADEINEAETRIIKIVQNLFFALDIKKLSDTRSQYNGKFVNLNPFLDDQGLMRVGGRLQLSNLNFTQKHPLLLPSRYHLTDKLIRETHERNCHAGIQTTLYILRRKYWLLDGRNQVRKVIRSCMRCHRFTAKSVQYKMGNLPAVRVREAIPFSNTGIDFCGPFFIKEKKYRNRTRIKVYVCVFVCMTIKAIHFELVSDLTTEGFMAALRRFVARRGLPENIYSDNGTNFIGANNELRELYALFNSDEHRNSLNNYASDHRVAWHFIPPAAPHFGGLWESTVKLFKHHLKRVVGDSLFTFEELNTFIIEIEGVLNSRPITAISSDPNDPLALSPAHYLVGRPITALPETDFKSVPANKLSVWQHIIKVRQDFWAKWNMEYLNELQKRVKWTKDGPKVEVGAVVLIKDKNMPCTQWLLGRIKLLHTGEDGTTRAATITTKNGELKRTTKCICPLPIEK</sequence>
<dbReference type="GO" id="GO:0015074">
    <property type="term" value="P:DNA integration"/>
    <property type="evidence" value="ECO:0007669"/>
    <property type="project" value="InterPro"/>
</dbReference>
<protein>
    <recommendedName>
        <fullName evidence="1">Integrase catalytic domain-containing protein</fullName>
    </recommendedName>
</protein>
<comment type="caution">
    <text evidence="2">The sequence shown here is derived from an EMBL/GenBank/DDBJ whole genome shotgun (WGS) entry which is preliminary data.</text>
</comment>
<dbReference type="EMBL" id="JADYXP020000015">
    <property type="protein sequence ID" value="KAL0109736.1"/>
    <property type="molecule type" value="Genomic_DNA"/>
</dbReference>
<dbReference type="PROSITE" id="PS50994">
    <property type="entry name" value="INTEGRASE"/>
    <property type="match status" value="1"/>
</dbReference>
<dbReference type="AlphaFoldDB" id="A0AAW2F4W0"/>
<dbReference type="Pfam" id="PF05380">
    <property type="entry name" value="Peptidase_A17"/>
    <property type="match status" value="1"/>
</dbReference>
<dbReference type="PANTHER" id="PTHR47331">
    <property type="entry name" value="PHD-TYPE DOMAIN-CONTAINING PROTEIN"/>
    <property type="match status" value="1"/>
</dbReference>
<dbReference type="InterPro" id="IPR012337">
    <property type="entry name" value="RNaseH-like_sf"/>
</dbReference>
<name>A0AAW2F4W0_9HYME</name>
<dbReference type="InterPro" id="IPR041588">
    <property type="entry name" value="Integrase_H2C2"/>
</dbReference>
<reference evidence="2 4" key="1">
    <citation type="submission" date="2023-03" db="EMBL/GenBank/DDBJ databases">
        <title>High recombination rates correlate with genetic variation in Cardiocondyla obscurior ants.</title>
        <authorList>
            <person name="Errbii M."/>
        </authorList>
    </citation>
    <scope>NUCLEOTIDE SEQUENCE [LARGE SCALE GENOMIC DNA]</scope>
    <source>
        <strain evidence="2">Alpha-2009</strain>
        <tissue evidence="2">Whole body</tissue>
    </source>
</reference>
<proteinExistence type="predicted"/>
<dbReference type="EMBL" id="JADYXP020000013">
    <property type="protein sequence ID" value="KAL0111279.1"/>
    <property type="molecule type" value="Genomic_DNA"/>
</dbReference>
<dbReference type="InterPro" id="IPR036397">
    <property type="entry name" value="RNaseH_sf"/>
</dbReference>
<accession>A0AAW2F4W0</accession>
<evidence type="ECO:0000259" key="1">
    <source>
        <dbReference type="PROSITE" id="PS50994"/>
    </source>
</evidence>
<dbReference type="InterPro" id="IPR040676">
    <property type="entry name" value="DUF5641"/>
</dbReference>
<dbReference type="Gene3D" id="3.30.420.10">
    <property type="entry name" value="Ribonuclease H-like superfamily/Ribonuclease H"/>
    <property type="match status" value="1"/>
</dbReference>
<organism evidence="2 4">
    <name type="scientific">Cardiocondyla obscurior</name>
    <dbReference type="NCBI Taxonomy" id="286306"/>
    <lineage>
        <taxon>Eukaryota</taxon>
        <taxon>Metazoa</taxon>
        <taxon>Ecdysozoa</taxon>
        <taxon>Arthropoda</taxon>
        <taxon>Hexapoda</taxon>
        <taxon>Insecta</taxon>
        <taxon>Pterygota</taxon>
        <taxon>Neoptera</taxon>
        <taxon>Endopterygota</taxon>
        <taxon>Hymenoptera</taxon>
        <taxon>Apocrita</taxon>
        <taxon>Aculeata</taxon>
        <taxon>Formicoidea</taxon>
        <taxon>Formicidae</taxon>
        <taxon>Myrmicinae</taxon>
        <taxon>Cardiocondyla</taxon>
    </lineage>
</organism>
<dbReference type="Proteomes" id="UP001430953">
    <property type="component" value="Unassembled WGS sequence"/>
</dbReference>
<dbReference type="GO" id="GO:0003676">
    <property type="term" value="F:nucleic acid binding"/>
    <property type="evidence" value="ECO:0007669"/>
    <property type="project" value="InterPro"/>
</dbReference>
<dbReference type="Gene3D" id="1.10.340.70">
    <property type="match status" value="1"/>
</dbReference>
<dbReference type="Pfam" id="PF17921">
    <property type="entry name" value="Integrase_H2C2"/>
    <property type="match status" value="1"/>
</dbReference>
<evidence type="ECO:0000313" key="3">
    <source>
        <dbReference type="EMBL" id="KAL0111279.1"/>
    </source>
</evidence>
<dbReference type="InterPro" id="IPR008042">
    <property type="entry name" value="Retrotrans_Pao"/>
</dbReference>
<dbReference type="InterPro" id="IPR001584">
    <property type="entry name" value="Integrase_cat-core"/>
</dbReference>
<dbReference type="Pfam" id="PF18701">
    <property type="entry name" value="DUF5641"/>
    <property type="match status" value="1"/>
</dbReference>
<feature type="domain" description="Integrase catalytic" evidence="1">
    <location>
        <begin position="413"/>
        <end position="607"/>
    </location>
</feature>
<keyword evidence="4" id="KW-1185">Reference proteome</keyword>